<protein>
    <recommendedName>
        <fullName evidence="7">Lipase</fullName>
    </recommendedName>
</protein>
<dbReference type="GO" id="GO:0016042">
    <property type="term" value="P:lipid catabolic process"/>
    <property type="evidence" value="ECO:0007669"/>
    <property type="project" value="UniProtKB-KW"/>
</dbReference>
<dbReference type="AlphaFoldDB" id="A0A1D2MI38"/>
<gene>
    <name evidence="11" type="ORF">Ocin01_14067</name>
</gene>
<evidence type="ECO:0000313" key="11">
    <source>
        <dbReference type="EMBL" id="ODM92615.1"/>
    </source>
</evidence>
<name>A0A1D2MI38_ORCCI</name>
<keyword evidence="6" id="KW-0325">Glycoprotein</keyword>
<dbReference type="PANTHER" id="PTHR11005">
    <property type="entry name" value="LYSOSOMAL ACID LIPASE-RELATED"/>
    <property type="match status" value="1"/>
</dbReference>
<evidence type="ECO:0000259" key="9">
    <source>
        <dbReference type="Pfam" id="PF04083"/>
    </source>
</evidence>
<evidence type="ECO:0000256" key="6">
    <source>
        <dbReference type="ARBA" id="ARBA00023180"/>
    </source>
</evidence>
<dbReference type="SUPFAM" id="SSF53474">
    <property type="entry name" value="alpha/beta-Hydrolases"/>
    <property type="match status" value="1"/>
</dbReference>
<keyword evidence="4 7" id="KW-0442">Lipid degradation</keyword>
<sequence>MKLFVSTQRFSLLPNPSPFRVCEKYQPILINETNGPITCLEELTSASKVQDQDADKSIIQISVENGYEIQSYKVTTSDGYILTMFRIPGGFKSPARNGKPSVLLLHGWGNSCEIWIALPNDKNLAFMLADAGYDVWLGAFEARLAWTGCVIKCAFSISFHEIGIYDIPTMVDQILMVSGNDKIFVIGHSMGGATILVAAAEIPTMNQKINAAFLLEPAAQLGGLYDPAILATMRVVNTPAEDFIYELVRGRIQMRNPRLLLTALGIQLYELCEPTAVRCGLCDLTGLGLRNFNPAQMNYTNLPRMLSKLNDIGSLRSLFHLSQNARSCSFRYYDRETAENLRRYGQVNPPRYNLSAVTAPLYLFWGEQDAIVTPPDVQRLANELSPAALRGVFRVNDDTFNHYDFVVARDANVLVYKPLIELMNNFEERVS</sequence>
<evidence type="ECO:0000256" key="1">
    <source>
        <dbReference type="ARBA" id="ARBA00010701"/>
    </source>
</evidence>
<evidence type="ECO:0000313" key="12">
    <source>
        <dbReference type="Proteomes" id="UP000094527"/>
    </source>
</evidence>
<keyword evidence="2" id="KW-0732">Signal</keyword>
<dbReference type="STRING" id="48709.A0A1D2MI38"/>
<dbReference type="OMA" id="NIRYIRA"/>
<evidence type="ECO:0000256" key="5">
    <source>
        <dbReference type="ARBA" id="ARBA00023098"/>
    </source>
</evidence>
<evidence type="ECO:0000256" key="3">
    <source>
        <dbReference type="ARBA" id="ARBA00022801"/>
    </source>
</evidence>
<organism evidence="11 12">
    <name type="scientific">Orchesella cincta</name>
    <name type="common">Springtail</name>
    <name type="synonym">Podura cincta</name>
    <dbReference type="NCBI Taxonomy" id="48709"/>
    <lineage>
        <taxon>Eukaryota</taxon>
        <taxon>Metazoa</taxon>
        <taxon>Ecdysozoa</taxon>
        <taxon>Arthropoda</taxon>
        <taxon>Hexapoda</taxon>
        <taxon>Collembola</taxon>
        <taxon>Entomobryomorpha</taxon>
        <taxon>Entomobryoidea</taxon>
        <taxon>Orchesellidae</taxon>
        <taxon>Orchesellinae</taxon>
        <taxon>Orchesella</taxon>
    </lineage>
</organism>
<dbReference type="FunFam" id="3.40.50.1820:FF:000057">
    <property type="entry name" value="Lipase"/>
    <property type="match status" value="1"/>
</dbReference>
<keyword evidence="3 7" id="KW-0378">Hydrolase</keyword>
<accession>A0A1D2MI38</accession>
<dbReference type="GO" id="GO:0016788">
    <property type="term" value="F:hydrolase activity, acting on ester bonds"/>
    <property type="evidence" value="ECO:0007669"/>
    <property type="project" value="InterPro"/>
</dbReference>
<reference evidence="11 12" key="1">
    <citation type="journal article" date="2016" name="Genome Biol. Evol.">
        <title>Gene Family Evolution Reflects Adaptation to Soil Environmental Stressors in the Genome of the Collembolan Orchesella cincta.</title>
        <authorList>
            <person name="Faddeeva-Vakhrusheva A."/>
            <person name="Derks M.F."/>
            <person name="Anvar S.Y."/>
            <person name="Agamennone V."/>
            <person name="Suring W."/>
            <person name="Smit S."/>
            <person name="van Straalen N.M."/>
            <person name="Roelofs D."/>
        </authorList>
    </citation>
    <scope>NUCLEOTIDE SEQUENCE [LARGE SCALE GENOMIC DNA]</scope>
    <source>
        <tissue evidence="11">Mixed pool</tissue>
    </source>
</reference>
<feature type="domain" description="Serine aminopeptidase S33" evidence="10">
    <location>
        <begin position="165"/>
        <end position="240"/>
    </location>
</feature>
<feature type="domain" description="Partial AB-hydrolase lipase" evidence="9">
    <location>
        <begin position="60"/>
        <end position="117"/>
    </location>
</feature>
<dbReference type="OrthoDB" id="9974421at2759"/>
<feature type="active site" description="Charge relay system" evidence="8">
    <location>
        <position position="402"/>
    </location>
</feature>
<dbReference type="Pfam" id="PF12146">
    <property type="entry name" value="Hydrolase_4"/>
    <property type="match status" value="1"/>
</dbReference>
<feature type="active site" description="Charge relay system" evidence="8">
    <location>
        <position position="369"/>
    </location>
</feature>
<keyword evidence="12" id="KW-1185">Reference proteome</keyword>
<keyword evidence="5" id="KW-0443">Lipid metabolism</keyword>
<dbReference type="EMBL" id="LJIJ01001188">
    <property type="protein sequence ID" value="ODM92615.1"/>
    <property type="molecule type" value="Genomic_DNA"/>
</dbReference>
<dbReference type="InterPro" id="IPR022742">
    <property type="entry name" value="Hydrolase_4"/>
</dbReference>
<dbReference type="Proteomes" id="UP000094527">
    <property type="component" value="Unassembled WGS sequence"/>
</dbReference>
<dbReference type="PIRSF" id="PIRSF000862">
    <property type="entry name" value="Steryl_ester_lip"/>
    <property type="match status" value="1"/>
</dbReference>
<dbReference type="InterPro" id="IPR029058">
    <property type="entry name" value="AB_hydrolase_fold"/>
</dbReference>
<evidence type="ECO:0000256" key="7">
    <source>
        <dbReference type="PIRNR" id="PIRNR000862"/>
    </source>
</evidence>
<comment type="caution">
    <text evidence="11">The sequence shown here is derived from an EMBL/GenBank/DDBJ whole genome shotgun (WGS) entry which is preliminary data.</text>
</comment>
<evidence type="ECO:0000256" key="2">
    <source>
        <dbReference type="ARBA" id="ARBA00022729"/>
    </source>
</evidence>
<comment type="similarity">
    <text evidence="1 7">Belongs to the AB hydrolase superfamily. Lipase family.</text>
</comment>
<proteinExistence type="inferred from homology"/>
<evidence type="ECO:0000256" key="8">
    <source>
        <dbReference type="PIRSR" id="PIRSR000862-1"/>
    </source>
</evidence>
<evidence type="ECO:0000259" key="10">
    <source>
        <dbReference type="Pfam" id="PF12146"/>
    </source>
</evidence>
<dbReference type="InterPro" id="IPR025483">
    <property type="entry name" value="Lipase_euk"/>
</dbReference>
<feature type="active site" description="Nucleophile" evidence="8">
    <location>
        <position position="189"/>
    </location>
</feature>
<dbReference type="Pfam" id="PF04083">
    <property type="entry name" value="Abhydro_lipase"/>
    <property type="match status" value="1"/>
</dbReference>
<dbReference type="Gene3D" id="3.40.50.1820">
    <property type="entry name" value="alpha/beta hydrolase"/>
    <property type="match status" value="1"/>
</dbReference>
<dbReference type="InterPro" id="IPR006693">
    <property type="entry name" value="AB_hydrolase_lipase"/>
</dbReference>
<evidence type="ECO:0000256" key="4">
    <source>
        <dbReference type="ARBA" id="ARBA00022963"/>
    </source>
</evidence>